<dbReference type="FunFam" id="3.30.70.270:FF:000003">
    <property type="entry name" value="Transposon Ty3-G Gag-Pol polyprotein"/>
    <property type="match status" value="1"/>
</dbReference>
<dbReference type="InterPro" id="IPR050951">
    <property type="entry name" value="Retrovirus_Pol_polyprotein"/>
</dbReference>
<organism evidence="4 5">
    <name type="scientific">Stephania japonica</name>
    <dbReference type="NCBI Taxonomy" id="461633"/>
    <lineage>
        <taxon>Eukaryota</taxon>
        <taxon>Viridiplantae</taxon>
        <taxon>Streptophyta</taxon>
        <taxon>Embryophyta</taxon>
        <taxon>Tracheophyta</taxon>
        <taxon>Spermatophyta</taxon>
        <taxon>Magnoliopsida</taxon>
        <taxon>Ranunculales</taxon>
        <taxon>Menispermaceae</taxon>
        <taxon>Menispermoideae</taxon>
        <taxon>Cissampelideae</taxon>
        <taxon>Stephania</taxon>
    </lineage>
</organism>
<dbReference type="FunFam" id="3.30.70.270:FF:000020">
    <property type="entry name" value="Transposon Tf2-6 polyprotein-like Protein"/>
    <property type="match status" value="1"/>
</dbReference>
<accession>A0AAP0EEA3</accession>
<dbReference type="Gene3D" id="3.30.70.270">
    <property type="match status" value="2"/>
</dbReference>
<proteinExistence type="predicted"/>
<dbReference type="PANTHER" id="PTHR37984">
    <property type="entry name" value="PROTEIN CBG26694"/>
    <property type="match status" value="1"/>
</dbReference>
<keyword evidence="1" id="KW-0511">Multifunctional enzyme</keyword>
<sequence length="276" mass="32261">MKDSLYEWLVMPFELSKAPSTFMRLMNQVLMSFHDKFVVVYFDDILIYSHSEDEHLEHQWSVLTVLHENKLYVNLKKCTFLARKLLFLGFIVSADGIQVDDEKVRAIREWPAPKIVSELRSFLGLVSFYRRFIRHFNSIAASLTECLKKGKFQWSNETEYAFALLKEKLCTAPVLALPDFSKLFEVDCDASGVGIGAVLSHEKRPVAFFSEKLSDARHSWSTYDKEFYSVVRDLQTWEHYLVGQEFVLYSDCDALKHLNSQTRISKDMHARWTQFL</sequence>
<dbReference type="InterPro" id="IPR000477">
    <property type="entry name" value="RT_dom"/>
</dbReference>
<dbReference type="InterPro" id="IPR043502">
    <property type="entry name" value="DNA/RNA_pol_sf"/>
</dbReference>
<name>A0AAP0EEA3_9MAGN</name>
<evidence type="ECO:0000313" key="4">
    <source>
        <dbReference type="EMBL" id="KAK9091781.1"/>
    </source>
</evidence>
<comment type="caution">
    <text evidence="4">The sequence shown here is derived from an EMBL/GenBank/DDBJ whole genome shotgun (WGS) entry which is preliminary data.</text>
</comment>
<dbReference type="CDD" id="cd09274">
    <property type="entry name" value="RNase_HI_RT_Ty3"/>
    <property type="match status" value="1"/>
</dbReference>
<evidence type="ECO:0000259" key="2">
    <source>
        <dbReference type="Pfam" id="PF00078"/>
    </source>
</evidence>
<evidence type="ECO:0000259" key="3">
    <source>
        <dbReference type="Pfam" id="PF17919"/>
    </source>
</evidence>
<dbReference type="EMBL" id="JBBNAE010000010">
    <property type="protein sequence ID" value="KAK9091781.1"/>
    <property type="molecule type" value="Genomic_DNA"/>
</dbReference>
<dbReference type="Proteomes" id="UP001417504">
    <property type="component" value="Unassembled WGS sequence"/>
</dbReference>
<feature type="domain" description="Reverse transcriptase/retrotransposon-derived protein RNase H-like" evidence="3">
    <location>
        <begin position="154"/>
        <end position="247"/>
    </location>
</feature>
<evidence type="ECO:0000313" key="5">
    <source>
        <dbReference type="Proteomes" id="UP001417504"/>
    </source>
</evidence>
<reference evidence="4 5" key="1">
    <citation type="submission" date="2024-01" db="EMBL/GenBank/DDBJ databases">
        <title>Genome assemblies of Stephania.</title>
        <authorList>
            <person name="Yang L."/>
        </authorList>
    </citation>
    <scope>NUCLEOTIDE SEQUENCE [LARGE SCALE GENOMIC DNA]</scope>
    <source>
        <strain evidence="4">QJT</strain>
        <tissue evidence="4">Leaf</tissue>
    </source>
</reference>
<dbReference type="SUPFAM" id="SSF56672">
    <property type="entry name" value="DNA/RNA polymerases"/>
    <property type="match status" value="1"/>
</dbReference>
<keyword evidence="5" id="KW-1185">Reference proteome</keyword>
<dbReference type="Pfam" id="PF00078">
    <property type="entry name" value="RVT_1"/>
    <property type="match status" value="1"/>
</dbReference>
<dbReference type="InterPro" id="IPR043128">
    <property type="entry name" value="Rev_trsase/Diguanyl_cyclase"/>
</dbReference>
<dbReference type="GO" id="GO:0003824">
    <property type="term" value="F:catalytic activity"/>
    <property type="evidence" value="ECO:0007669"/>
    <property type="project" value="UniProtKB-KW"/>
</dbReference>
<feature type="domain" description="Reverse transcriptase" evidence="2">
    <location>
        <begin position="4"/>
        <end position="92"/>
    </location>
</feature>
<gene>
    <name evidence="4" type="ORF">Sjap_024958</name>
</gene>
<dbReference type="InterPro" id="IPR041577">
    <property type="entry name" value="RT_RNaseH_2"/>
</dbReference>
<evidence type="ECO:0000256" key="1">
    <source>
        <dbReference type="ARBA" id="ARBA00023268"/>
    </source>
</evidence>
<dbReference type="Pfam" id="PF17919">
    <property type="entry name" value="RT_RNaseH_2"/>
    <property type="match status" value="1"/>
</dbReference>
<protein>
    <recommendedName>
        <fullName evidence="6">Gag-pol polyprotein</fullName>
    </recommendedName>
</protein>
<dbReference type="AlphaFoldDB" id="A0AAP0EEA3"/>
<dbReference type="PANTHER" id="PTHR37984:SF5">
    <property type="entry name" value="PROTEIN NYNRIN-LIKE"/>
    <property type="match status" value="1"/>
</dbReference>
<dbReference type="CDD" id="cd01647">
    <property type="entry name" value="RT_LTR"/>
    <property type="match status" value="1"/>
</dbReference>
<evidence type="ECO:0008006" key="6">
    <source>
        <dbReference type="Google" id="ProtNLM"/>
    </source>
</evidence>